<keyword evidence="1" id="KW-0175">Coiled coil</keyword>
<organism evidence="2 3">
    <name type="scientific">Dorcoceras hygrometricum</name>
    <dbReference type="NCBI Taxonomy" id="472368"/>
    <lineage>
        <taxon>Eukaryota</taxon>
        <taxon>Viridiplantae</taxon>
        <taxon>Streptophyta</taxon>
        <taxon>Embryophyta</taxon>
        <taxon>Tracheophyta</taxon>
        <taxon>Spermatophyta</taxon>
        <taxon>Magnoliopsida</taxon>
        <taxon>eudicotyledons</taxon>
        <taxon>Gunneridae</taxon>
        <taxon>Pentapetalae</taxon>
        <taxon>asterids</taxon>
        <taxon>lamiids</taxon>
        <taxon>Lamiales</taxon>
        <taxon>Gesneriaceae</taxon>
        <taxon>Didymocarpoideae</taxon>
        <taxon>Trichosporeae</taxon>
        <taxon>Loxocarpinae</taxon>
        <taxon>Dorcoceras</taxon>
    </lineage>
</organism>
<dbReference type="Proteomes" id="UP000250235">
    <property type="component" value="Unassembled WGS sequence"/>
</dbReference>
<proteinExistence type="predicted"/>
<gene>
    <name evidence="2" type="ORF">F511_23553</name>
</gene>
<name>A0A2Z7BXM7_9LAMI</name>
<evidence type="ECO:0000313" key="3">
    <source>
        <dbReference type="Proteomes" id="UP000250235"/>
    </source>
</evidence>
<reference evidence="2 3" key="1">
    <citation type="journal article" date="2015" name="Proc. Natl. Acad. Sci. U.S.A.">
        <title>The resurrection genome of Boea hygrometrica: A blueprint for survival of dehydration.</title>
        <authorList>
            <person name="Xiao L."/>
            <person name="Yang G."/>
            <person name="Zhang L."/>
            <person name="Yang X."/>
            <person name="Zhao S."/>
            <person name="Ji Z."/>
            <person name="Zhou Q."/>
            <person name="Hu M."/>
            <person name="Wang Y."/>
            <person name="Chen M."/>
            <person name="Xu Y."/>
            <person name="Jin H."/>
            <person name="Xiao X."/>
            <person name="Hu G."/>
            <person name="Bao F."/>
            <person name="Hu Y."/>
            <person name="Wan P."/>
            <person name="Li L."/>
            <person name="Deng X."/>
            <person name="Kuang T."/>
            <person name="Xiang C."/>
            <person name="Zhu J.K."/>
            <person name="Oliver M.J."/>
            <person name="He Y."/>
        </authorList>
    </citation>
    <scope>NUCLEOTIDE SEQUENCE [LARGE SCALE GENOMIC DNA]</scope>
    <source>
        <strain evidence="3">cv. XS01</strain>
    </source>
</reference>
<dbReference type="EMBL" id="KV001045">
    <property type="protein sequence ID" value="KZV39393.1"/>
    <property type="molecule type" value="Genomic_DNA"/>
</dbReference>
<sequence length="228" mass="25729">MANQNTDDKVFNFSNSELSQEDLINALNEMVREYRKLSRTFEEIKAENNGLKNSTAEPSTAQLGEFESLQTELSKLKIENDSLRAKSCELSSENERFNHVMSSWTKSSVSLSKLHETQKPLTDKSGLGFSFGENSSEETCTESDLASDKFKKIKFFKASVIHDVCKSVKCDDQFTEQLNHKGKNGIGYIKPENCRPSWLTNRIEKDKAKAVPKSSVLNQLRRGSTNAK</sequence>
<evidence type="ECO:0000256" key="1">
    <source>
        <dbReference type="SAM" id="Coils"/>
    </source>
</evidence>
<accession>A0A2Z7BXM7</accession>
<dbReference type="AlphaFoldDB" id="A0A2Z7BXM7"/>
<evidence type="ECO:0000313" key="2">
    <source>
        <dbReference type="EMBL" id="KZV39393.1"/>
    </source>
</evidence>
<protein>
    <submittedName>
        <fullName evidence="2">Uncharacterized protein</fullName>
    </submittedName>
</protein>
<keyword evidence="3" id="KW-1185">Reference proteome</keyword>
<feature type="coiled-coil region" evidence="1">
    <location>
        <begin position="20"/>
        <end position="86"/>
    </location>
</feature>